<keyword evidence="4" id="KW-1185">Reference proteome</keyword>
<accession>A0A0C9TKY8</accession>
<dbReference type="AlphaFoldDB" id="A0A0C9TKY8"/>
<dbReference type="Proteomes" id="UP000053647">
    <property type="component" value="Unassembled WGS sequence"/>
</dbReference>
<feature type="domain" description="Cleavage stimulation factor subunit 2 hinge" evidence="2">
    <location>
        <begin position="4"/>
        <end position="55"/>
    </location>
</feature>
<dbReference type="HOGENOM" id="CLU_067140_0_0_1"/>
<feature type="region of interest" description="Disordered" evidence="1">
    <location>
        <begin position="64"/>
        <end position="86"/>
    </location>
</feature>
<reference evidence="4" key="2">
    <citation type="submission" date="2015-01" db="EMBL/GenBank/DDBJ databases">
        <title>Evolutionary Origins and Diversification of the Mycorrhizal Mutualists.</title>
        <authorList>
            <consortium name="DOE Joint Genome Institute"/>
            <consortium name="Mycorrhizal Genomics Consortium"/>
            <person name="Kohler A."/>
            <person name="Kuo A."/>
            <person name="Nagy L.G."/>
            <person name="Floudas D."/>
            <person name="Copeland A."/>
            <person name="Barry K.W."/>
            <person name="Cichocki N."/>
            <person name="Veneault-Fourrey C."/>
            <person name="LaButti K."/>
            <person name="Lindquist E.A."/>
            <person name="Lipzen A."/>
            <person name="Lundell T."/>
            <person name="Morin E."/>
            <person name="Murat C."/>
            <person name="Riley R."/>
            <person name="Ohm R."/>
            <person name="Sun H."/>
            <person name="Tunlid A."/>
            <person name="Henrissat B."/>
            <person name="Grigoriev I.V."/>
            <person name="Hibbett D.S."/>
            <person name="Martin F."/>
        </authorList>
    </citation>
    <scope>NUCLEOTIDE SEQUENCE [LARGE SCALE GENOMIC DNA]</scope>
    <source>
        <strain evidence="4">ATCC 200175</strain>
    </source>
</reference>
<dbReference type="OrthoDB" id="272703at2759"/>
<evidence type="ECO:0000256" key="1">
    <source>
        <dbReference type="SAM" id="MobiDB-lite"/>
    </source>
</evidence>
<evidence type="ECO:0000313" key="3">
    <source>
        <dbReference type="EMBL" id="KIJ11343.1"/>
    </source>
</evidence>
<evidence type="ECO:0000313" key="4">
    <source>
        <dbReference type="Proteomes" id="UP000053647"/>
    </source>
</evidence>
<dbReference type="InterPro" id="IPR025742">
    <property type="entry name" value="CSTF2_hinge"/>
</dbReference>
<dbReference type="EMBL" id="KN819381">
    <property type="protein sequence ID" value="KIJ11343.1"/>
    <property type="molecule type" value="Genomic_DNA"/>
</dbReference>
<name>A0A0C9TKY8_PAXIN</name>
<protein>
    <recommendedName>
        <fullName evidence="2">Cleavage stimulation factor subunit 2 hinge domain-containing protein</fullName>
    </recommendedName>
</protein>
<organism evidence="3 4">
    <name type="scientific">Paxillus involutus ATCC 200175</name>
    <dbReference type="NCBI Taxonomy" id="664439"/>
    <lineage>
        <taxon>Eukaryota</taxon>
        <taxon>Fungi</taxon>
        <taxon>Dikarya</taxon>
        <taxon>Basidiomycota</taxon>
        <taxon>Agaricomycotina</taxon>
        <taxon>Agaricomycetes</taxon>
        <taxon>Agaricomycetidae</taxon>
        <taxon>Boletales</taxon>
        <taxon>Paxilineae</taxon>
        <taxon>Paxillaceae</taxon>
        <taxon>Paxillus</taxon>
    </lineage>
</organism>
<evidence type="ECO:0000259" key="2">
    <source>
        <dbReference type="Pfam" id="PF14327"/>
    </source>
</evidence>
<reference evidence="3 4" key="1">
    <citation type="submission" date="2014-06" db="EMBL/GenBank/DDBJ databases">
        <authorList>
            <consortium name="DOE Joint Genome Institute"/>
            <person name="Kuo A."/>
            <person name="Kohler A."/>
            <person name="Nagy L.G."/>
            <person name="Floudas D."/>
            <person name="Copeland A."/>
            <person name="Barry K.W."/>
            <person name="Cichocki N."/>
            <person name="Veneault-Fourrey C."/>
            <person name="LaButti K."/>
            <person name="Lindquist E.A."/>
            <person name="Lipzen A."/>
            <person name="Lundell T."/>
            <person name="Morin E."/>
            <person name="Murat C."/>
            <person name="Sun H."/>
            <person name="Tunlid A."/>
            <person name="Henrissat B."/>
            <person name="Grigoriev I.V."/>
            <person name="Hibbett D.S."/>
            <person name="Martin F."/>
            <person name="Nordberg H.P."/>
            <person name="Cantor M.N."/>
            <person name="Hua S.X."/>
        </authorList>
    </citation>
    <scope>NUCLEOTIDE SEQUENCE [LARGE SCALE GENOMIC DNA]</scope>
    <source>
        <strain evidence="3 4">ATCC 200175</strain>
    </source>
</reference>
<proteinExistence type="predicted"/>
<dbReference type="Pfam" id="PF14327">
    <property type="entry name" value="CSTF2_hinge"/>
    <property type="match status" value="1"/>
</dbReference>
<sequence length="214" mass="23033">MSSQEEQLIELMLTLKKTTPDQARAILTSTPQIAYALIALMVKMNAVDVQVLQKTLASYSANMPPPPAPPTSQMTTQAPPMQPASAVPPHFSQYRTPTPQTHTPQTHTPPHYNGHGHMPLSQGPYMGQMQGHYAGPSGYGTPPPAAPQMGGLLPDALASIPEEQKPQPYGVQVDETSESSSSLGLNLLTHVDNPAAPASLKKFQMTSYATREYH</sequence>
<gene>
    <name evidence="3" type="ORF">PAXINDRAFT_101699</name>
</gene>